<evidence type="ECO:0000256" key="1">
    <source>
        <dbReference type="ARBA" id="ARBA00006192"/>
    </source>
</evidence>
<organism evidence="6 7">
    <name type="scientific">Lentinus tigrinus ALCF2SS1-6</name>
    <dbReference type="NCBI Taxonomy" id="1328759"/>
    <lineage>
        <taxon>Eukaryota</taxon>
        <taxon>Fungi</taxon>
        <taxon>Dikarya</taxon>
        <taxon>Basidiomycota</taxon>
        <taxon>Agaricomycotina</taxon>
        <taxon>Agaricomycetes</taxon>
        <taxon>Polyporales</taxon>
        <taxon>Polyporaceae</taxon>
        <taxon>Lentinus</taxon>
    </lineage>
</organism>
<evidence type="ECO:0000256" key="4">
    <source>
        <dbReference type="ARBA" id="ARBA00044511"/>
    </source>
</evidence>
<dbReference type="PANTHER" id="PTHR47447">
    <property type="entry name" value="OS03G0856100 PROTEIN"/>
    <property type="match status" value="1"/>
</dbReference>
<dbReference type="InterPro" id="IPR002885">
    <property type="entry name" value="PPR_rpt"/>
</dbReference>
<dbReference type="OrthoDB" id="1908178at2759"/>
<evidence type="ECO:0008006" key="8">
    <source>
        <dbReference type="Google" id="ProtNLM"/>
    </source>
</evidence>
<feature type="compositionally biased region" description="Polar residues" evidence="5">
    <location>
        <begin position="102"/>
        <end position="114"/>
    </location>
</feature>
<dbReference type="AlphaFoldDB" id="A0A5C2ST67"/>
<keyword evidence="7" id="KW-1185">Reference proteome</keyword>
<evidence type="ECO:0000256" key="3">
    <source>
        <dbReference type="ARBA" id="ARBA00044493"/>
    </source>
</evidence>
<accession>A0A5C2ST67</accession>
<protein>
    <recommendedName>
        <fullName evidence="8">Pentatricopeptide repeat-containing protein</fullName>
    </recommendedName>
</protein>
<comment type="subunit">
    <text evidence="4">Binds to mitochondrial small subunit 15S rRNA.</text>
</comment>
<reference evidence="6" key="1">
    <citation type="journal article" date="2018" name="Genome Biol. Evol.">
        <title>Genomics and development of Lentinus tigrinus, a white-rot wood-decaying mushroom with dimorphic fruiting bodies.</title>
        <authorList>
            <person name="Wu B."/>
            <person name="Xu Z."/>
            <person name="Knudson A."/>
            <person name="Carlson A."/>
            <person name="Chen N."/>
            <person name="Kovaka S."/>
            <person name="LaButti K."/>
            <person name="Lipzen A."/>
            <person name="Pennachio C."/>
            <person name="Riley R."/>
            <person name="Schakwitz W."/>
            <person name="Umezawa K."/>
            <person name="Ohm R.A."/>
            <person name="Grigoriev I.V."/>
            <person name="Nagy L.G."/>
            <person name="Gibbons J."/>
            <person name="Hibbett D."/>
        </authorList>
    </citation>
    <scope>NUCLEOTIDE SEQUENCE [LARGE SCALE GENOMIC DNA]</scope>
    <source>
        <strain evidence="6">ALCF2SS1-6</strain>
    </source>
</reference>
<dbReference type="Proteomes" id="UP000313359">
    <property type="component" value="Unassembled WGS sequence"/>
</dbReference>
<gene>
    <name evidence="6" type="ORF">L227DRAFT_13505</name>
</gene>
<feature type="region of interest" description="Disordered" evidence="5">
    <location>
        <begin position="63"/>
        <end position="122"/>
    </location>
</feature>
<dbReference type="Gene3D" id="1.25.40.10">
    <property type="entry name" value="Tetratricopeptide repeat domain"/>
    <property type="match status" value="1"/>
</dbReference>
<evidence type="ECO:0000313" key="7">
    <source>
        <dbReference type="Proteomes" id="UP000313359"/>
    </source>
</evidence>
<evidence type="ECO:0000256" key="5">
    <source>
        <dbReference type="SAM" id="MobiDB-lite"/>
    </source>
</evidence>
<evidence type="ECO:0000256" key="2">
    <source>
        <dbReference type="ARBA" id="ARBA00022737"/>
    </source>
</evidence>
<dbReference type="NCBIfam" id="TIGR00756">
    <property type="entry name" value="PPR"/>
    <property type="match status" value="1"/>
</dbReference>
<comment type="function">
    <text evidence="3">Regulates mitochondrial small subunit maturation by controlling 15S rRNA 5'-end processing. Localizes to the 5' precursor of the 15S rRNA in a position that is subsequently occupied by mS47 in the mature yeast mtSSU. Uses structure and sequence-specific RNA recognition, binding to a single-stranded region of the precursor and specifically recognizing bases -6 to -1. The exchange of Ccm1 for mS47 is coupled to the irreversible removal of precursor rRNA that is accompanied by conformational changes of the mitoribosomal proteins uS5m and mS26. These conformational changes signal completion of 5'-end rRNA processing through protection of the mature 5'-end of the 15S rRNA and stabilization of mS47. The removal of the 5' precursor together with the dissociation of Ccm1 may be catalyzed by the 5'-3' exoribonuclease Pet127. Involved in the specific removal of group I introns in mitochondrial encoded transcripts.</text>
</comment>
<comment type="similarity">
    <text evidence="1">Belongs to the CCM1 family.</text>
</comment>
<name>A0A5C2ST67_9APHY</name>
<evidence type="ECO:0000313" key="6">
    <source>
        <dbReference type="EMBL" id="RPD67085.1"/>
    </source>
</evidence>
<dbReference type="STRING" id="1328759.A0A5C2ST67"/>
<sequence>MLRASSLGLTFTHGISRFPLQRHRFLHKQLAHDSPLYHFGAPRLHSTTKTEVEETIAMVAGTSHSHFPHTPHPIALPEEDSPPHEGRPQATASQHRSHRPRNMTSIAVPPSQSRGARKTAPPRYMHSRWGYEEHARRRVLYDKLAGAAGLEEAWLTYQALLNERPPHVQQIIPEKYLHSLAARLIARTRWRPSEKTRDQTVFHRLLSVLNTLYYSGGQVRLWEWNALIECSGKASGSRDTRSGNFFSALSILRDMEANRPPGSSLSGGRYVPQEDHCRVASKPVMPDIVSYTSLLAIAGSTLNEAIMRQADAMLASSGLQPNYVTHLVYLRYHSYRGELSGVRAAFSRIVTGGFKIDMYAINQLLWGFGRNGRLDIASLIYRILRHRLLVQHNMDPRDDYENAVRELDELEGITIPSEMKPDAICYYTLIQCYAYRGHFHRCIEVFTDMMTSPEPVTGPLVDIDMEDMDILPSNSSPIIPHPVLPIFRSIFLGFARHAQHPHYVQRRGAAIHYGEAHPEAWSLAQLRILFDQFIDLPNLTRPSDRTVYWLLSAFAITSGYDRDILRSVWERLSGRYGHWWDVRVDKFRTKIYAEEFDTAFFEHVRLARDRDDWSRIRRA</sequence>
<dbReference type="EMBL" id="ML122250">
    <property type="protein sequence ID" value="RPD67085.1"/>
    <property type="molecule type" value="Genomic_DNA"/>
</dbReference>
<dbReference type="PANTHER" id="PTHR47447:SF17">
    <property type="entry name" value="OS12G0638900 PROTEIN"/>
    <property type="match status" value="1"/>
</dbReference>
<keyword evidence="2" id="KW-0677">Repeat</keyword>
<proteinExistence type="inferred from homology"/>
<dbReference type="InterPro" id="IPR011990">
    <property type="entry name" value="TPR-like_helical_dom_sf"/>
</dbReference>